<protein>
    <recommendedName>
        <fullName evidence="8">Major facilitator superfamily (MFS) profile domain-containing protein</fullName>
    </recommendedName>
</protein>
<dbReference type="InterPro" id="IPR011701">
    <property type="entry name" value="MFS"/>
</dbReference>
<comment type="subcellular location">
    <subcellularLocation>
        <location evidence="1">Membrane</location>
        <topology evidence="1">Multi-pass membrane protein</topology>
    </subcellularLocation>
</comment>
<evidence type="ECO:0000256" key="4">
    <source>
        <dbReference type="ARBA" id="ARBA00022989"/>
    </source>
</evidence>
<sequence length="355" mass="37169">DLVAKAGGPIAVIAVALAVRVFAGTSQAAASTASVAYINFVYKDHYATATAICNSLGASLGLAIPLLSTLLFNSGGFAMPFLTFGAIAIVMIIASSPFLPKDLISTPVADAPPISFGAMRRMPRLSITLMVLFSNMASSGLIGAVAPLILENSDLSDMIVSWFFSLSSVCWMAGSLLGGFFVERTHPDATMHISNAMGIAALAGVTFFHGGFLSFISFLVLSLATAAAQTASCFILVQDARRIGDVAIPFTTGMKIAGKSFGEAFGNLVGTLLFTYGGKSLVGVTFGLLSVVTAIVYQASIMVLDSAPPPVNLHEPLLENYAPAGNRFFKLVSKITSLGKIKNWGLRTLYRNNSD</sequence>
<keyword evidence="3 6" id="KW-0812">Transmembrane</keyword>
<dbReference type="AlphaFoldDB" id="A0A0H5QPT0"/>
<feature type="transmembrane region" description="Helical" evidence="6">
    <location>
        <begin position="162"/>
        <end position="182"/>
    </location>
</feature>
<feature type="transmembrane region" description="Helical" evidence="6">
    <location>
        <begin position="6"/>
        <end position="25"/>
    </location>
</feature>
<feature type="transmembrane region" description="Helical" evidence="6">
    <location>
        <begin position="281"/>
        <end position="304"/>
    </location>
</feature>
<keyword evidence="4 6" id="KW-1133">Transmembrane helix</keyword>
<dbReference type="PANTHER" id="PTHR23506">
    <property type="entry name" value="GH10249P"/>
    <property type="match status" value="1"/>
</dbReference>
<evidence type="ECO:0000256" key="1">
    <source>
        <dbReference type="ARBA" id="ARBA00004141"/>
    </source>
</evidence>
<evidence type="ECO:0000256" key="2">
    <source>
        <dbReference type="ARBA" id="ARBA00022448"/>
    </source>
</evidence>
<dbReference type="GO" id="GO:0016020">
    <property type="term" value="C:membrane"/>
    <property type="evidence" value="ECO:0007669"/>
    <property type="project" value="UniProtKB-SubCell"/>
</dbReference>
<evidence type="ECO:0000256" key="5">
    <source>
        <dbReference type="ARBA" id="ARBA00023136"/>
    </source>
</evidence>
<feature type="transmembrane region" description="Helical" evidence="6">
    <location>
        <begin position="189"/>
        <end position="209"/>
    </location>
</feature>
<name>A0A0H5QPT0_9EUKA</name>
<keyword evidence="2" id="KW-0813">Transport</keyword>
<reference evidence="7" key="1">
    <citation type="submission" date="2015-04" db="EMBL/GenBank/DDBJ databases">
        <title>The genome sequence of the plant pathogenic Rhizarian Plasmodiophora brassicae reveals insights in its biotrophic life cycle and the origin of chitin synthesis.</title>
        <authorList>
            <person name="Schwelm A."/>
            <person name="Fogelqvist J."/>
            <person name="Knaust A."/>
            <person name="Julke S."/>
            <person name="Lilja T."/>
            <person name="Dhandapani V."/>
            <person name="Bonilla-Rosso G."/>
            <person name="Karlsson M."/>
            <person name="Shevchenko A."/>
            <person name="Choi S.R."/>
            <person name="Kim H.G."/>
            <person name="Park J.Y."/>
            <person name="Lim Y.P."/>
            <person name="Ludwig-Muller J."/>
            <person name="Dixelius C."/>
        </authorList>
    </citation>
    <scope>NUCLEOTIDE SEQUENCE</scope>
    <source>
        <tissue evidence="7">Potato root galls</tissue>
    </source>
</reference>
<dbReference type="Pfam" id="PF07690">
    <property type="entry name" value="MFS_1"/>
    <property type="match status" value="1"/>
</dbReference>
<feature type="transmembrane region" description="Helical" evidence="6">
    <location>
        <begin position="46"/>
        <end position="71"/>
    </location>
</feature>
<dbReference type="PANTHER" id="PTHR23506:SF26">
    <property type="entry name" value="MFS-TYPE TRANSPORTER SLC18B1"/>
    <property type="match status" value="1"/>
</dbReference>
<dbReference type="InterPro" id="IPR036259">
    <property type="entry name" value="MFS_trans_sf"/>
</dbReference>
<evidence type="ECO:0008006" key="8">
    <source>
        <dbReference type="Google" id="ProtNLM"/>
    </source>
</evidence>
<accession>A0A0H5QPT0</accession>
<evidence type="ECO:0000313" key="7">
    <source>
        <dbReference type="EMBL" id="CRZ04053.1"/>
    </source>
</evidence>
<feature type="transmembrane region" description="Helical" evidence="6">
    <location>
        <begin position="215"/>
        <end position="237"/>
    </location>
</feature>
<evidence type="ECO:0000256" key="6">
    <source>
        <dbReference type="SAM" id="Phobius"/>
    </source>
</evidence>
<dbReference type="SUPFAM" id="SSF103473">
    <property type="entry name" value="MFS general substrate transporter"/>
    <property type="match status" value="1"/>
</dbReference>
<feature type="transmembrane region" description="Helical" evidence="6">
    <location>
        <begin position="129"/>
        <end position="150"/>
    </location>
</feature>
<feature type="transmembrane region" description="Helical" evidence="6">
    <location>
        <begin position="77"/>
        <end position="99"/>
    </location>
</feature>
<organism evidence="7">
    <name type="scientific">Spongospora subterranea</name>
    <dbReference type="NCBI Taxonomy" id="70186"/>
    <lineage>
        <taxon>Eukaryota</taxon>
        <taxon>Sar</taxon>
        <taxon>Rhizaria</taxon>
        <taxon>Endomyxa</taxon>
        <taxon>Phytomyxea</taxon>
        <taxon>Plasmodiophorida</taxon>
        <taxon>Plasmodiophoridae</taxon>
        <taxon>Spongospora</taxon>
    </lineage>
</organism>
<dbReference type="Gene3D" id="1.20.1250.20">
    <property type="entry name" value="MFS general substrate transporter like domains"/>
    <property type="match status" value="2"/>
</dbReference>
<dbReference type="EMBL" id="HACM01003611">
    <property type="protein sequence ID" value="CRZ04053.1"/>
    <property type="molecule type" value="Transcribed_RNA"/>
</dbReference>
<proteinExistence type="predicted"/>
<evidence type="ECO:0000256" key="3">
    <source>
        <dbReference type="ARBA" id="ARBA00022692"/>
    </source>
</evidence>
<dbReference type="InterPro" id="IPR050930">
    <property type="entry name" value="MFS_Vesicular_Transporter"/>
</dbReference>
<keyword evidence="5 6" id="KW-0472">Membrane</keyword>
<dbReference type="GO" id="GO:0022857">
    <property type="term" value="F:transmembrane transporter activity"/>
    <property type="evidence" value="ECO:0007669"/>
    <property type="project" value="InterPro"/>
</dbReference>
<feature type="non-terminal residue" evidence="7">
    <location>
        <position position="1"/>
    </location>
</feature>